<dbReference type="SUPFAM" id="SSF56935">
    <property type="entry name" value="Porins"/>
    <property type="match status" value="1"/>
</dbReference>
<dbReference type="GO" id="GO:0030246">
    <property type="term" value="F:carbohydrate binding"/>
    <property type="evidence" value="ECO:0007669"/>
    <property type="project" value="InterPro"/>
</dbReference>
<evidence type="ECO:0000256" key="4">
    <source>
        <dbReference type="ARBA" id="ARBA00022452"/>
    </source>
</evidence>
<evidence type="ECO:0000313" key="18">
    <source>
        <dbReference type="EMBL" id="NSL85284.1"/>
    </source>
</evidence>
<comment type="caution">
    <text evidence="18">The sequence shown here is derived from an EMBL/GenBank/DDBJ whole genome shotgun (WGS) entry which is preliminary data.</text>
</comment>
<dbReference type="Pfam" id="PF07715">
    <property type="entry name" value="Plug"/>
    <property type="match status" value="1"/>
</dbReference>
<keyword evidence="6 14" id="KW-0812">Transmembrane</keyword>
<evidence type="ECO:0000256" key="13">
    <source>
        <dbReference type="ARBA" id="ARBA00023237"/>
    </source>
</evidence>
<evidence type="ECO:0000256" key="2">
    <source>
        <dbReference type="ARBA" id="ARBA00009810"/>
    </source>
</evidence>
<sequence length="808" mass="88494">MMQLVTLLMLLVTTATAQQAATGAIKGTITTSDGEPGAFVSIQIKETNRGTVANEKGEYVFRKVAPGSYTLQMSLMGHEAVEQQVTVTAGSTAVVNIRLQLSNTQLSEVKVQGVQNRMKKESDYVARLPIKNLENPQVYNVVSKELMKEQVITTVDDALKNAPGVNRLWSSTGRPGDGAGYFSMRGFSIQPSMVNGIAGISNGNMDPANIERIETIKGPSGTLFGSSLISFGGLINIVTKRPYDVFGGELSYTGGTFGLNRLTADINTPLTKDKSVLLRTNAAYHYEGSFQDAGFRRSFFVAPSLSYKVNDRLSFLVNTEIYNGESTNTLMVFLNRARPLIAKTPAELGIDFNRSFTSNDLTYKTPTVNVMGQANYKLSDKWTSQTTVSRSNRSSRGYYSYVMFLDAGSTPYLAPNDSILSRFAYHQQSTSITTDVQQNFTGDFKIGSLRNRVVAGIDFLSIKTDNNNSPYLLFDSLSAVNTRDPRYIQLNRQSVDAKLAASKGAPIWNTNTSYTYSAYVSDVLNVTDWLIAMASIRVDHFDTKGTQDFVKGTTTGTYSQTSVSPKFGLIFQPLKDRLSLFANYMNGFRNLPPAAPTAPELTITIKPQQANQIEGGVKYESANRKLNLTASYYNILVTNMVRTASATINGTPYNYSIQDGSQRSKGVEVDLSANPLPGLNIIAGYGYNDSKMEQSDKFVLGRRPTTAGPAHLANAWISYTIPSGPANGLGAGLGGNYASENIITNDLRTGQFILPAYTILNASIFYNAKAYRLALKLDNLTNKEYFGGWTTVEKQMPRRLSANVSFRF</sequence>
<evidence type="ECO:0000256" key="11">
    <source>
        <dbReference type="ARBA" id="ARBA00023136"/>
    </source>
</evidence>
<dbReference type="InterPro" id="IPR000531">
    <property type="entry name" value="Beta-barrel_TonB"/>
</dbReference>
<keyword evidence="5" id="KW-0410">Iron transport</keyword>
<evidence type="ECO:0000256" key="12">
    <source>
        <dbReference type="ARBA" id="ARBA00023170"/>
    </source>
</evidence>
<dbReference type="Gene3D" id="2.60.40.1120">
    <property type="entry name" value="Carboxypeptidase-like, regulatory domain"/>
    <property type="match status" value="1"/>
</dbReference>
<keyword evidence="19" id="KW-1185">Reference proteome</keyword>
<dbReference type="Pfam" id="PF13715">
    <property type="entry name" value="CarbopepD_reg_2"/>
    <property type="match status" value="1"/>
</dbReference>
<evidence type="ECO:0000313" key="19">
    <source>
        <dbReference type="Proteomes" id="UP000281028"/>
    </source>
</evidence>
<keyword evidence="11 14" id="KW-0472">Membrane</keyword>
<comment type="similarity">
    <text evidence="2 14 15">Belongs to the TonB-dependent receptor family.</text>
</comment>
<reference evidence="18" key="1">
    <citation type="submission" date="2020-05" db="EMBL/GenBank/DDBJ databases">
        <title>Chitinophaga laudate sp. nov., isolated from a tropical peat swamp.</title>
        <authorList>
            <person name="Goh C.B.S."/>
            <person name="Lee M.S."/>
            <person name="Parimannan S."/>
            <person name="Pasbakhsh P."/>
            <person name="Yule C.M."/>
            <person name="Rajandas H."/>
            <person name="Loke S."/>
            <person name="Croft L."/>
            <person name="Tan J.B.L."/>
        </authorList>
    </citation>
    <scope>NUCLEOTIDE SEQUENCE</scope>
    <source>
        <strain evidence="18">Mgbs1</strain>
    </source>
</reference>
<dbReference type="NCBIfam" id="TIGR01783">
    <property type="entry name" value="TonB-siderophor"/>
    <property type="match status" value="1"/>
</dbReference>
<evidence type="ECO:0000256" key="10">
    <source>
        <dbReference type="ARBA" id="ARBA00023077"/>
    </source>
</evidence>
<accession>A0A433W975</accession>
<feature type="domain" description="TonB-dependent receptor-like beta-barrel" evidence="16">
    <location>
        <begin position="353"/>
        <end position="780"/>
    </location>
</feature>
<dbReference type="InterPro" id="IPR037066">
    <property type="entry name" value="Plug_dom_sf"/>
</dbReference>
<protein>
    <submittedName>
        <fullName evidence="18">TonB-dependent receptor</fullName>
    </submittedName>
</protein>
<evidence type="ECO:0000259" key="16">
    <source>
        <dbReference type="Pfam" id="PF00593"/>
    </source>
</evidence>
<keyword evidence="12 18" id="KW-0675">Receptor</keyword>
<evidence type="ECO:0000259" key="17">
    <source>
        <dbReference type="Pfam" id="PF07715"/>
    </source>
</evidence>
<evidence type="ECO:0000256" key="1">
    <source>
        <dbReference type="ARBA" id="ARBA00004571"/>
    </source>
</evidence>
<feature type="domain" description="TonB-dependent receptor plug" evidence="17">
    <location>
        <begin position="133"/>
        <end position="227"/>
    </location>
</feature>
<dbReference type="AlphaFoldDB" id="A0A433W975"/>
<keyword evidence="9" id="KW-0406">Ion transport</keyword>
<keyword evidence="4 14" id="KW-1134">Transmembrane beta strand</keyword>
<dbReference type="Gene3D" id="2.40.170.20">
    <property type="entry name" value="TonB-dependent receptor, beta-barrel domain"/>
    <property type="match status" value="1"/>
</dbReference>
<keyword evidence="10 15" id="KW-0798">TonB box</keyword>
<dbReference type="CDD" id="cd01347">
    <property type="entry name" value="ligand_gated_channel"/>
    <property type="match status" value="1"/>
</dbReference>
<dbReference type="InterPro" id="IPR039426">
    <property type="entry name" value="TonB-dep_rcpt-like"/>
</dbReference>
<dbReference type="Gene3D" id="2.170.130.10">
    <property type="entry name" value="TonB-dependent receptor, plug domain"/>
    <property type="match status" value="1"/>
</dbReference>
<evidence type="ECO:0000256" key="5">
    <source>
        <dbReference type="ARBA" id="ARBA00022496"/>
    </source>
</evidence>
<dbReference type="SUPFAM" id="SSF49452">
    <property type="entry name" value="Starch-binding domain-like"/>
    <property type="match status" value="1"/>
</dbReference>
<proteinExistence type="inferred from homology"/>
<dbReference type="InterPro" id="IPR010105">
    <property type="entry name" value="TonB_sidphr_rcpt"/>
</dbReference>
<keyword evidence="3 14" id="KW-0813">Transport</keyword>
<dbReference type="PANTHER" id="PTHR32552:SF68">
    <property type="entry name" value="FERRICHROME OUTER MEMBRANE TRANSPORTER_PHAGE RECEPTOR"/>
    <property type="match status" value="1"/>
</dbReference>
<dbReference type="OrthoDB" id="9758472at2"/>
<dbReference type="InterPro" id="IPR013784">
    <property type="entry name" value="Carb-bd-like_fold"/>
</dbReference>
<dbReference type="Pfam" id="PF00593">
    <property type="entry name" value="TonB_dep_Rec_b-barrel"/>
    <property type="match status" value="1"/>
</dbReference>
<evidence type="ECO:0000256" key="8">
    <source>
        <dbReference type="ARBA" id="ARBA00023004"/>
    </source>
</evidence>
<dbReference type="GO" id="GO:0009279">
    <property type="term" value="C:cell outer membrane"/>
    <property type="evidence" value="ECO:0007669"/>
    <property type="project" value="UniProtKB-SubCell"/>
</dbReference>
<dbReference type="GO" id="GO:0038023">
    <property type="term" value="F:signaling receptor activity"/>
    <property type="evidence" value="ECO:0007669"/>
    <property type="project" value="InterPro"/>
</dbReference>
<evidence type="ECO:0000256" key="9">
    <source>
        <dbReference type="ARBA" id="ARBA00023065"/>
    </source>
</evidence>
<dbReference type="EMBL" id="RIAR02000001">
    <property type="protein sequence ID" value="NSL85284.1"/>
    <property type="molecule type" value="Genomic_DNA"/>
</dbReference>
<keyword evidence="13 14" id="KW-0998">Cell outer membrane</keyword>
<evidence type="ECO:0000256" key="14">
    <source>
        <dbReference type="PROSITE-ProRule" id="PRU01360"/>
    </source>
</evidence>
<gene>
    <name evidence="18" type="ORF">ECE50_000470</name>
</gene>
<evidence type="ECO:0000256" key="6">
    <source>
        <dbReference type="ARBA" id="ARBA00022692"/>
    </source>
</evidence>
<dbReference type="PANTHER" id="PTHR32552">
    <property type="entry name" value="FERRICHROME IRON RECEPTOR-RELATED"/>
    <property type="match status" value="1"/>
</dbReference>
<keyword evidence="8" id="KW-0408">Iron</keyword>
<dbReference type="InterPro" id="IPR012910">
    <property type="entry name" value="Plug_dom"/>
</dbReference>
<dbReference type="PROSITE" id="PS01156">
    <property type="entry name" value="TONB_DEPENDENT_REC_2"/>
    <property type="match status" value="1"/>
</dbReference>
<dbReference type="InterPro" id="IPR036942">
    <property type="entry name" value="Beta-barrel_TonB_sf"/>
</dbReference>
<keyword evidence="7" id="KW-0732">Signal</keyword>
<evidence type="ECO:0000256" key="7">
    <source>
        <dbReference type="ARBA" id="ARBA00022729"/>
    </source>
</evidence>
<dbReference type="InterPro" id="IPR010917">
    <property type="entry name" value="TonB_rcpt_CS"/>
</dbReference>
<dbReference type="GO" id="GO:0015891">
    <property type="term" value="P:siderophore transport"/>
    <property type="evidence" value="ECO:0007669"/>
    <property type="project" value="InterPro"/>
</dbReference>
<organism evidence="18 19">
    <name type="scientific">Chitinophaga solisilvae</name>
    <dbReference type="NCBI Taxonomy" id="1233460"/>
    <lineage>
        <taxon>Bacteria</taxon>
        <taxon>Pseudomonadati</taxon>
        <taxon>Bacteroidota</taxon>
        <taxon>Chitinophagia</taxon>
        <taxon>Chitinophagales</taxon>
        <taxon>Chitinophagaceae</taxon>
        <taxon>Chitinophaga</taxon>
    </lineage>
</organism>
<dbReference type="PROSITE" id="PS52016">
    <property type="entry name" value="TONB_DEPENDENT_REC_3"/>
    <property type="match status" value="1"/>
</dbReference>
<evidence type="ECO:0000256" key="3">
    <source>
        <dbReference type="ARBA" id="ARBA00022448"/>
    </source>
</evidence>
<evidence type="ECO:0000256" key="15">
    <source>
        <dbReference type="RuleBase" id="RU003357"/>
    </source>
</evidence>
<name>A0A433W975_9BACT</name>
<comment type="subcellular location">
    <subcellularLocation>
        <location evidence="1 14">Cell outer membrane</location>
        <topology evidence="1 14">Multi-pass membrane protein</topology>
    </subcellularLocation>
</comment>
<dbReference type="GO" id="GO:0015344">
    <property type="term" value="F:siderophore uptake transmembrane transporter activity"/>
    <property type="evidence" value="ECO:0007669"/>
    <property type="project" value="TreeGrafter"/>
</dbReference>
<dbReference type="Proteomes" id="UP000281028">
    <property type="component" value="Unassembled WGS sequence"/>
</dbReference>